<protein>
    <submittedName>
        <fullName evidence="2">Uncharacterized protein</fullName>
    </submittedName>
</protein>
<evidence type="ECO:0000313" key="2">
    <source>
        <dbReference type="EMBL" id="GBM19286.1"/>
    </source>
</evidence>
<sequence length="43" mass="4624">MNNTYLLRERSGRGPVLGYKDFGLTTRATAAALIHYPGASAGR</sequence>
<keyword evidence="3" id="KW-1185">Reference proteome</keyword>
<dbReference type="EMBL" id="BGPR01167610">
    <property type="protein sequence ID" value="GBM19144.1"/>
    <property type="molecule type" value="Genomic_DNA"/>
</dbReference>
<evidence type="ECO:0000313" key="1">
    <source>
        <dbReference type="EMBL" id="GBM19144.1"/>
    </source>
</evidence>
<comment type="caution">
    <text evidence="2">The sequence shown here is derived from an EMBL/GenBank/DDBJ whole genome shotgun (WGS) entry which is preliminary data.</text>
</comment>
<reference evidence="2 3" key="1">
    <citation type="journal article" date="2019" name="Sci. Rep.">
        <title>Orb-weaving spider Araneus ventricosus genome elucidates the spidroin gene catalogue.</title>
        <authorList>
            <person name="Kono N."/>
            <person name="Nakamura H."/>
            <person name="Ohtoshi R."/>
            <person name="Moran D.A.P."/>
            <person name="Shinohara A."/>
            <person name="Yoshida Y."/>
            <person name="Fujiwara M."/>
            <person name="Mori M."/>
            <person name="Tomita M."/>
            <person name="Arakawa K."/>
        </authorList>
    </citation>
    <scope>NUCLEOTIDE SEQUENCE [LARGE SCALE GENOMIC DNA]</scope>
</reference>
<feature type="non-terminal residue" evidence="2">
    <location>
        <position position="43"/>
    </location>
</feature>
<name>A0A4Y2DTB8_ARAVE</name>
<gene>
    <name evidence="2" type="ORF">AVEN_219748_1</name>
    <name evidence="1" type="ORF">AVEN_252060_1</name>
</gene>
<dbReference type="Proteomes" id="UP000499080">
    <property type="component" value="Unassembled WGS sequence"/>
</dbReference>
<organism evidence="2 3">
    <name type="scientific">Araneus ventricosus</name>
    <name type="common">Orbweaver spider</name>
    <name type="synonym">Epeira ventricosa</name>
    <dbReference type="NCBI Taxonomy" id="182803"/>
    <lineage>
        <taxon>Eukaryota</taxon>
        <taxon>Metazoa</taxon>
        <taxon>Ecdysozoa</taxon>
        <taxon>Arthropoda</taxon>
        <taxon>Chelicerata</taxon>
        <taxon>Arachnida</taxon>
        <taxon>Araneae</taxon>
        <taxon>Araneomorphae</taxon>
        <taxon>Entelegynae</taxon>
        <taxon>Araneoidea</taxon>
        <taxon>Araneidae</taxon>
        <taxon>Araneus</taxon>
    </lineage>
</organism>
<evidence type="ECO:0000313" key="3">
    <source>
        <dbReference type="Proteomes" id="UP000499080"/>
    </source>
</evidence>
<dbReference type="EMBL" id="BGPR01167654">
    <property type="protein sequence ID" value="GBM19286.1"/>
    <property type="molecule type" value="Genomic_DNA"/>
</dbReference>
<dbReference type="AlphaFoldDB" id="A0A4Y2DTB8"/>
<accession>A0A4Y2DTB8</accession>
<proteinExistence type="predicted"/>